<reference evidence="2 3" key="1">
    <citation type="submission" date="2019-09" db="EMBL/GenBank/DDBJ databases">
        <title>Goodfellowia gen. nov., a new genus of the Pseudonocardineae related to Actinoalloteichus, containing Goodfellowia coeruleoviolacea gen. nov., comb. nov. gen. nov., comb. nov.</title>
        <authorList>
            <person name="Labeda D."/>
        </authorList>
    </citation>
    <scope>NUCLEOTIDE SEQUENCE [LARGE SCALE GENOMIC DNA]</scope>
    <source>
        <strain evidence="2 3">AN110305</strain>
    </source>
</reference>
<dbReference type="Gene3D" id="1.10.1200.10">
    <property type="entry name" value="ACP-like"/>
    <property type="match status" value="1"/>
</dbReference>
<dbReference type="OrthoDB" id="4564178at2"/>
<dbReference type="Proteomes" id="UP000323454">
    <property type="component" value="Unassembled WGS sequence"/>
</dbReference>
<dbReference type="InterPro" id="IPR036736">
    <property type="entry name" value="ACP-like_sf"/>
</dbReference>
<dbReference type="AlphaFoldDB" id="A0A5B2WTW5"/>
<protein>
    <submittedName>
        <fullName evidence="2">Acyl carrier protein</fullName>
    </submittedName>
</protein>
<gene>
    <name evidence="2" type="ORF">F0L68_30150</name>
</gene>
<dbReference type="Pfam" id="PF00550">
    <property type="entry name" value="PP-binding"/>
    <property type="match status" value="1"/>
</dbReference>
<name>A0A5B2WTW5_9PSEU</name>
<evidence type="ECO:0000313" key="3">
    <source>
        <dbReference type="Proteomes" id="UP000323454"/>
    </source>
</evidence>
<dbReference type="PROSITE" id="PS50075">
    <property type="entry name" value="CARRIER"/>
    <property type="match status" value="1"/>
</dbReference>
<organism evidence="2 3">
    <name type="scientific">Solihabitans fulvus</name>
    <dbReference type="NCBI Taxonomy" id="1892852"/>
    <lineage>
        <taxon>Bacteria</taxon>
        <taxon>Bacillati</taxon>
        <taxon>Actinomycetota</taxon>
        <taxon>Actinomycetes</taxon>
        <taxon>Pseudonocardiales</taxon>
        <taxon>Pseudonocardiaceae</taxon>
        <taxon>Solihabitans</taxon>
    </lineage>
</organism>
<reference evidence="2 3" key="2">
    <citation type="submission" date="2019-09" db="EMBL/GenBank/DDBJ databases">
        <authorList>
            <person name="Jin C."/>
        </authorList>
    </citation>
    <scope>NUCLEOTIDE SEQUENCE [LARGE SCALE GENOMIC DNA]</scope>
    <source>
        <strain evidence="2 3">AN110305</strain>
    </source>
</reference>
<accession>A0A5B2WTW5</accession>
<dbReference type="SUPFAM" id="SSF47336">
    <property type="entry name" value="ACP-like"/>
    <property type="match status" value="1"/>
</dbReference>
<dbReference type="InterPro" id="IPR009081">
    <property type="entry name" value="PP-bd_ACP"/>
</dbReference>
<comment type="caution">
    <text evidence="2">The sequence shown here is derived from an EMBL/GenBank/DDBJ whole genome shotgun (WGS) entry which is preliminary data.</text>
</comment>
<dbReference type="RefSeq" id="WP_149853244.1">
    <property type="nucleotide sequence ID" value="NZ_VUOB01000061.1"/>
</dbReference>
<sequence>MTQAVTQREEHFEELREIAAEVLEIEPEEITDTSLFAEDHEADSLRAIEILARIEKKYKVDIPQSELPKMVNLTAVYEIVKQHANWQD</sequence>
<feature type="domain" description="Carrier" evidence="1">
    <location>
        <begin position="9"/>
        <end position="84"/>
    </location>
</feature>
<keyword evidence="3" id="KW-1185">Reference proteome</keyword>
<evidence type="ECO:0000313" key="2">
    <source>
        <dbReference type="EMBL" id="KAA2254448.1"/>
    </source>
</evidence>
<evidence type="ECO:0000259" key="1">
    <source>
        <dbReference type="PROSITE" id="PS50075"/>
    </source>
</evidence>
<dbReference type="EMBL" id="VUOB01000061">
    <property type="protein sequence ID" value="KAA2254448.1"/>
    <property type="molecule type" value="Genomic_DNA"/>
</dbReference>
<proteinExistence type="predicted"/>